<dbReference type="AlphaFoldDB" id="A0AAG5DR96"/>
<dbReference type="EnsemblMetazoa" id="ENSAATROPT015382">
    <property type="protein sequence ID" value="ENSAATROPP013812"/>
    <property type="gene ID" value="ENSAATROPG012519"/>
</dbReference>
<feature type="transmembrane region" description="Helical" evidence="1">
    <location>
        <begin position="15"/>
        <end position="34"/>
    </location>
</feature>
<name>A0AAG5DR96_ANOAO</name>
<evidence type="ECO:0000313" key="2">
    <source>
        <dbReference type="EnsemblMetazoa" id="ENSAATROPP013812"/>
    </source>
</evidence>
<keyword evidence="1" id="KW-0472">Membrane</keyword>
<sequence length="61" mass="7129">VKCDLKSAHLQNKFVYLRLLVKLSTYCAVVFAALKPRGRFRFLCVMCACVQWNRKVYCNIV</sequence>
<accession>A0AAG5DR96</accession>
<organism evidence="2 3">
    <name type="scientific">Anopheles atroparvus</name>
    <name type="common">European mosquito</name>
    <dbReference type="NCBI Taxonomy" id="41427"/>
    <lineage>
        <taxon>Eukaryota</taxon>
        <taxon>Metazoa</taxon>
        <taxon>Ecdysozoa</taxon>
        <taxon>Arthropoda</taxon>
        <taxon>Hexapoda</taxon>
        <taxon>Insecta</taxon>
        <taxon>Pterygota</taxon>
        <taxon>Neoptera</taxon>
        <taxon>Endopterygota</taxon>
        <taxon>Diptera</taxon>
        <taxon>Nematocera</taxon>
        <taxon>Culicoidea</taxon>
        <taxon>Culicidae</taxon>
        <taxon>Anophelinae</taxon>
        <taxon>Anopheles</taxon>
    </lineage>
</organism>
<reference evidence="2" key="1">
    <citation type="submission" date="2024-04" db="UniProtKB">
        <authorList>
            <consortium name="EnsemblMetazoa"/>
        </authorList>
    </citation>
    <scope>IDENTIFICATION</scope>
    <source>
        <strain evidence="2">EBRO</strain>
    </source>
</reference>
<keyword evidence="1" id="KW-0812">Transmembrane</keyword>
<evidence type="ECO:0000256" key="1">
    <source>
        <dbReference type="SAM" id="Phobius"/>
    </source>
</evidence>
<proteinExistence type="predicted"/>
<evidence type="ECO:0000313" key="3">
    <source>
        <dbReference type="Proteomes" id="UP000075880"/>
    </source>
</evidence>
<dbReference type="Proteomes" id="UP000075880">
    <property type="component" value="Unassembled WGS sequence"/>
</dbReference>
<keyword evidence="1" id="KW-1133">Transmembrane helix</keyword>
<keyword evidence="3" id="KW-1185">Reference proteome</keyword>
<protein>
    <submittedName>
        <fullName evidence="2">Uncharacterized protein</fullName>
    </submittedName>
</protein>